<dbReference type="GeneID" id="89979205"/>
<keyword evidence="2" id="KW-1133">Transmembrane helix</keyword>
<dbReference type="PANTHER" id="PTHR41800">
    <property type="entry name" value="EXPRESSED PROTEIN"/>
    <property type="match status" value="1"/>
</dbReference>
<accession>A0AAV9NI34</accession>
<dbReference type="Pfam" id="PF15932">
    <property type="entry name" value="DUF4748"/>
    <property type="match status" value="1"/>
</dbReference>
<feature type="compositionally biased region" description="Polar residues" evidence="1">
    <location>
        <begin position="52"/>
        <end position="75"/>
    </location>
</feature>
<dbReference type="AlphaFoldDB" id="A0AAV9NI34"/>
<evidence type="ECO:0000256" key="2">
    <source>
        <dbReference type="SAM" id="Phobius"/>
    </source>
</evidence>
<evidence type="ECO:0000256" key="1">
    <source>
        <dbReference type="SAM" id="MobiDB-lite"/>
    </source>
</evidence>
<feature type="transmembrane region" description="Helical" evidence="2">
    <location>
        <begin position="6"/>
        <end position="25"/>
    </location>
</feature>
<proteinExistence type="predicted"/>
<protein>
    <recommendedName>
        <fullName evidence="5">HIG1 domain-containing protein</fullName>
    </recommendedName>
</protein>
<gene>
    <name evidence="3" type="ORF">LTR84_011051</name>
</gene>
<keyword evidence="2" id="KW-0812">Transmembrane</keyword>
<comment type="caution">
    <text evidence="3">The sequence shown here is derived from an EMBL/GenBank/DDBJ whole genome shotgun (WGS) entry which is preliminary data.</text>
</comment>
<dbReference type="PANTHER" id="PTHR41800:SF1">
    <property type="entry name" value="EXPRESSED PROTEIN"/>
    <property type="match status" value="1"/>
</dbReference>
<dbReference type="Proteomes" id="UP001358417">
    <property type="component" value="Unassembled WGS sequence"/>
</dbReference>
<organism evidence="3 4">
    <name type="scientific">Exophiala bonariae</name>
    <dbReference type="NCBI Taxonomy" id="1690606"/>
    <lineage>
        <taxon>Eukaryota</taxon>
        <taxon>Fungi</taxon>
        <taxon>Dikarya</taxon>
        <taxon>Ascomycota</taxon>
        <taxon>Pezizomycotina</taxon>
        <taxon>Eurotiomycetes</taxon>
        <taxon>Chaetothyriomycetidae</taxon>
        <taxon>Chaetothyriales</taxon>
        <taxon>Herpotrichiellaceae</taxon>
        <taxon>Exophiala</taxon>
    </lineage>
</organism>
<feature type="region of interest" description="Disordered" evidence="1">
    <location>
        <begin position="40"/>
        <end position="126"/>
    </location>
</feature>
<evidence type="ECO:0000313" key="4">
    <source>
        <dbReference type="Proteomes" id="UP001358417"/>
    </source>
</evidence>
<feature type="compositionally biased region" description="Basic and acidic residues" evidence="1">
    <location>
        <begin position="40"/>
        <end position="51"/>
    </location>
</feature>
<dbReference type="EMBL" id="JAVRRD010000005">
    <property type="protein sequence ID" value="KAK5058787.1"/>
    <property type="molecule type" value="Genomic_DNA"/>
</dbReference>
<evidence type="ECO:0000313" key="3">
    <source>
        <dbReference type="EMBL" id="KAK5058787.1"/>
    </source>
</evidence>
<feature type="compositionally biased region" description="Low complexity" evidence="1">
    <location>
        <begin position="80"/>
        <end position="95"/>
    </location>
</feature>
<sequence>MNTIRSTWMGWGVLCVAGGGAYYFAKRSINSDRAARFEAEQKKQSRLRRLESQSGAFSEPSIRTKTKASSSNNTKGIDHAGSPSSEISEEAAPVSHAPVDAEQRAREKSKYEAAEPFRSKKGDRFS</sequence>
<keyword evidence="2" id="KW-0472">Membrane</keyword>
<keyword evidence="4" id="KW-1185">Reference proteome</keyword>
<dbReference type="RefSeq" id="XP_064709310.1">
    <property type="nucleotide sequence ID" value="XM_064854584.1"/>
</dbReference>
<evidence type="ECO:0008006" key="5">
    <source>
        <dbReference type="Google" id="ProtNLM"/>
    </source>
</evidence>
<reference evidence="3 4" key="1">
    <citation type="submission" date="2023-08" db="EMBL/GenBank/DDBJ databases">
        <title>Black Yeasts Isolated from many extreme environments.</title>
        <authorList>
            <person name="Coleine C."/>
            <person name="Stajich J.E."/>
            <person name="Selbmann L."/>
        </authorList>
    </citation>
    <scope>NUCLEOTIDE SEQUENCE [LARGE SCALE GENOMIC DNA]</scope>
    <source>
        <strain evidence="3 4">CCFEE 5792</strain>
    </source>
</reference>
<feature type="compositionally biased region" description="Basic and acidic residues" evidence="1">
    <location>
        <begin position="99"/>
        <end position="126"/>
    </location>
</feature>
<dbReference type="InterPro" id="IPR031833">
    <property type="entry name" value="DUF4748"/>
</dbReference>
<name>A0AAV9NI34_9EURO</name>